<dbReference type="Pfam" id="PF03070">
    <property type="entry name" value="TENA_THI-4"/>
    <property type="match status" value="1"/>
</dbReference>
<dbReference type="AlphaFoldDB" id="A0A2A3YMR9"/>
<dbReference type="OrthoDB" id="3711545at2"/>
<sequence>MSTSFTHSLREGSEPTWTSAVQHRFVAELHDGTISDEVMAGYLIQDHRFLDSFLALLGAAIATAGTFEARLRFAQFVGEVAGDENTYFLRSFEALGVTEQDRQNVPNTPATDGFLALFHEAADTRDYGAVLAVLLVTEWLYLDWAAAAPRPLPESFVHAEWITLHDNPGFVDLVDFLRRELDQVGPANPEVARTFFDRTVQLELDFFDQSSSTPFVGGAR</sequence>
<evidence type="ECO:0000256" key="3">
    <source>
        <dbReference type="PIRSR" id="PIRSR003170-1"/>
    </source>
</evidence>
<keyword evidence="7" id="KW-1185">Reference proteome</keyword>
<organism evidence="6 7">
    <name type="scientific">Brachybacterium alimentarium</name>
    <dbReference type="NCBI Taxonomy" id="47845"/>
    <lineage>
        <taxon>Bacteria</taxon>
        <taxon>Bacillati</taxon>
        <taxon>Actinomycetota</taxon>
        <taxon>Actinomycetes</taxon>
        <taxon>Micrococcales</taxon>
        <taxon>Dermabacteraceae</taxon>
        <taxon>Brachybacterium</taxon>
    </lineage>
</organism>
<comment type="caution">
    <text evidence="6">The sequence shown here is derived from an EMBL/GenBank/DDBJ whole genome shotgun (WGS) entry which is preliminary data.</text>
</comment>
<dbReference type="UniPathway" id="UPA00060"/>
<comment type="catalytic activity">
    <reaction evidence="2">
        <text>thiamine + H2O = 5-(2-hydroxyethyl)-4-methylthiazole + 4-amino-5-hydroxymethyl-2-methylpyrimidine + H(+)</text>
        <dbReference type="Rhea" id="RHEA:17509"/>
        <dbReference type="ChEBI" id="CHEBI:15377"/>
        <dbReference type="ChEBI" id="CHEBI:15378"/>
        <dbReference type="ChEBI" id="CHEBI:16892"/>
        <dbReference type="ChEBI" id="CHEBI:17957"/>
        <dbReference type="ChEBI" id="CHEBI:18385"/>
        <dbReference type="EC" id="3.5.99.2"/>
    </reaction>
</comment>
<evidence type="ECO:0000313" key="7">
    <source>
        <dbReference type="Proteomes" id="UP000218598"/>
    </source>
</evidence>
<dbReference type="PANTHER" id="PTHR43198">
    <property type="entry name" value="BIFUNCTIONAL TH2 PROTEIN"/>
    <property type="match status" value="1"/>
</dbReference>
<dbReference type="GO" id="GO:0005829">
    <property type="term" value="C:cytosol"/>
    <property type="evidence" value="ECO:0007669"/>
    <property type="project" value="TreeGrafter"/>
</dbReference>
<evidence type="ECO:0000256" key="1">
    <source>
        <dbReference type="ARBA" id="ARBA00004948"/>
    </source>
</evidence>
<dbReference type="InterPro" id="IPR004305">
    <property type="entry name" value="Thiaminase-2/PQQC"/>
</dbReference>
<evidence type="ECO:0000256" key="4">
    <source>
        <dbReference type="PIRSR" id="PIRSR003170-2"/>
    </source>
</evidence>
<dbReference type="InterPro" id="IPR050967">
    <property type="entry name" value="Thiamine_Salvage_TenA"/>
</dbReference>
<dbReference type="EMBL" id="NRGR01000005">
    <property type="protein sequence ID" value="PCC40610.1"/>
    <property type="molecule type" value="Genomic_DNA"/>
</dbReference>
<dbReference type="InterPro" id="IPR026285">
    <property type="entry name" value="TenA_E"/>
</dbReference>
<feature type="binding site" evidence="4">
    <location>
        <position position="84"/>
    </location>
    <ligand>
        <name>substrate</name>
    </ligand>
</feature>
<feature type="binding site" evidence="4">
    <location>
        <position position="46"/>
    </location>
    <ligand>
        <name>substrate</name>
    </ligand>
</feature>
<comment type="catalytic activity">
    <reaction evidence="2">
        <text>4-amino-5-aminomethyl-2-methylpyrimidine + H2O = 4-amino-5-hydroxymethyl-2-methylpyrimidine + NH4(+)</text>
        <dbReference type="Rhea" id="RHEA:31799"/>
        <dbReference type="ChEBI" id="CHEBI:15377"/>
        <dbReference type="ChEBI" id="CHEBI:16892"/>
        <dbReference type="ChEBI" id="CHEBI:28938"/>
        <dbReference type="ChEBI" id="CHEBI:63416"/>
        <dbReference type="EC" id="3.5.99.2"/>
    </reaction>
</comment>
<accession>A0A2A3YMR9</accession>
<feature type="domain" description="Thiaminase-2/PQQC" evidence="5">
    <location>
        <begin position="14"/>
        <end position="207"/>
    </location>
</feature>
<dbReference type="PIRSF" id="PIRSF003170">
    <property type="entry name" value="Pet18p"/>
    <property type="match status" value="1"/>
</dbReference>
<dbReference type="EC" id="3.5.99.2" evidence="2"/>
<gene>
    <name evidence="6" type="ORF">CIK66_02210</name>
</gene>
<keyword evidence="2" id="KW-0784">Thiamine biosynthesis</keyword>
<dbReference type="SUPFAM" id="SSF48613">
    <property type="entry name" value="Heme oxygenase-like"/>
    <property type="match status" value="1"/>
</dbReference>
<dbReference type="CDD" id="cd19358">
    <property type="entry name" value="TenA_E_Spr0628-like"/>
    <property type="match status" value="1"/>
</dbReference>
<feature type="active site" description="Proton donor" evidence="3">
    <location>
        <position position="203"/>
    </location>
</feature>
<feature type="binding site" evidence="4">
    <location>
        <position position="138"/>
    </location>
    <ligand>
        <name>substrate</name>
    </ligand>
</feature>
<protein>
    <recommendedName>
        <fullName evidence="2">Aminopyrimidine aminohydrolase</fullName>
        <ecNumber evidence="2">3.5.99.2</ecNumber>
    </recommendedName>
</protein>
<dbReference type="GO" id="GO:0050334">
    <property type="term" value="F:thiaminase activity"/>
    <property type="evidence" value="ECO:0007669"/>
    <property type="project" value="UniProtKB-UniRule"/>
</dbReference>
<dbReference type="GO" id="GO:0009228">
    <property type="term" value="P:thiamine biosynthetic process"/>
    <property type="evidence" value="ECO:0007669"/>
    <property type="project" value="UniProtKB-KW"/>
</dbReference>
<dbReference type="GO" id="GO:0009229">
    <property type="term" value="P:thiamine diphosphate biosynthetic process"/>
    <property type="evidence" value="ECO:0007669"/>
    <property type="project" value="UniProtKB-UniPathway"/>
</dbReference>
<reference evidence="6 7" key="1">
    <citation type="journal article" date="2017" name="Elife">
        <title>Extensive horizontal gene transfer in cheese-associated bacteria.</title>
        <authorList>
            <person name="Bonham K.S."/>
            <person name="Wolfe B.E."/>
            <person name="Dutton R.J."/>
        </authorList>
    </citation>
    <scope>NUCLEOTIDE SEQUENCE [LARGE SCALE GENOMIC DNA]</scope>
    <source>
        <strain evidence="6 7">341_9</strain>
    </source>
</reference>
<comment type="pathway">
    <text evidence="1 2">Cofactor biosynthesis; thiamine diphosphate biosynthesis.</text>
</comment>
<dbReference type="GeneID" id="95328148"/>
<evidence type="ECO:0000256" key="2">
    <source>
        <dbReference type="PIRNR" id="PIRNR003170"/>
    </source>
</evidence>
<evidence type="ECO:0000259" key="5">
    <source>
        <dbReference type="Pfam" id="PF03070"/>
    </source>
</evidence>
<dbReference type="RefSeq" id="WP_096166003.1">
    <property type="nucleotide sequence ID" value="NZ_BAAAIQ010000021.1"/>
</dbReference>
<comment type="similarity">
    <text evidence="2">Belongs to the TenA family.</text>
</comment>
<dbReference type="Proteomes" id="UP000218598">
    <property type="component" value="Unassembled WGS sequence"/>
</dbReference>
<proteinExistence type="inferred from homology"/>
<dbReference type="Gene3D" id="1.20.910.10">
    <property type="entry name" value="Heme oxygenase-like"/>
    <property type="match status" value="1"/>
</dbReference>
<evidence type="ECO:0000313" key="6">
    <source>
        <dbReference type="EMBL" id="PCC40610.1"/>
    </source>
</evidence>
<name>A0A2A3YMR9_9MICO</name>
<dbReference type="PANTHER" id="PTHR43198:SF2">
    <property type="entry name" value="SI:CH1073-67J19.1-RELATED"/>
    <property type="match status" value="1"/>
</dbReference>
<keyword evidence="2" id="KW-0378">Hydrolase</keyword>
<comment type="function">
    <text evidence="2">Catalyzes an amino-pyrimidine hydrolysis reaction at the C5' of the pyrimidine moiety of thiamine compounds, a reaction that is part of a thiamine salvage pathway. Thus, catalyzes the conversion of 4-amino-5-aminomethyl-2-methylpyrimidine to 4-amino-5-hydroxymethyl-2-methylpyrimidine (HMP).</text>
</comment>
<dbReference type="InterPro" id="IPR016084">
    <property type="entry name" value="Haem_Oase-like_multi-hlx"/>
</dbReference>